<protein>
    <submittedName>
        <fullName evidence="3">(pine wood nematode) hypothetical protein</fullName>
    </submittedName>
    <submittedName>
        <fullName evidence="4">Srh-1</fullName>
    </submittedName>
</protein>
<feature type="compositionally biased region" description="Polar residues" evidence="1">
    <location>
        <begin position="342"/>
        <end position="353"/>
    </location>
</feature>
<keyword evidence="2" id="KW-1133">Transmembrane helix</keyword>
<dbReference type="EMBL" id="CAJFCV020000006">
    <property type="protein sequence ID" value="CAG9128820.1"/>
    <property type="molecule type" value="Genomic_DNA"/>
</dbReference>
<sequence>MQNITFYDVNLPSDSLRLNFSVYSWLLQPVNCLIFVLTVLVILQCSPKSMGSYKYYILWSVSNTFASMLAFSMYECELLPPYEVAIARGLPEALDAPFLSVFLQIMAYSCFQMNILINICRFTFRFAEATGQQSIVQTLSDRRFFLGLLAVFLAIVFAGLFTNSDALEKGGAFKRDFPGNNMALRRYVTDHILVYTESNFLEYVIQYAIFPIGLLFSAYCALCCYRFQRSASSTLSERTRRMYYNLINALIIEQASVIFWVLLPLLVILLAAQTRHSVVAAYIFVRILYMYPTFVMLFTLTFYKRYRYAVLRCFLGVSRNHQAASSVGSSSVVTLSKPSSSFPRNTLTATLPNGGNRAI</sequence>
<dbReference type="AlphaFoldDB" id="A0A1I7RJE1"/>
<dbReference type="InterPro" id="IPR019422">
    <property type="entry name" value="7TM_GPCR_serpentine_rcpt_Srh"/>
</dbReference>
<evidence type="ECO:0000256" key="2">
    <source>
        <dbReference type="SAM" id="Phobius"/>
    </source>
</evidence>
<feature type="transmembrane region" description="Helical" evidence="2">
    <location>
        <begin position="278"/>
        <end position="303"/>
    </location>
</feature>
<proteinExistence type="evidence at transcript level"/>
<keyword evidence="2" id="KW-0472">Membrane</keyword>
<dbReference type="WBParaSite" id="BXY_0082300.1">
    <property type="protein sequence ID" value="BXY_0082300.1"/>
    <property type="gene ID" value="BXY_0082300"/>
</dbReference>
<evidence type="ECO:0000313" key="7">
    <source>
        <dbReference type="WBParaSite" id="BXY_0082300.1"/>
    </source>
</evidence>
<evidence type="ECO:0000313" key="6">
    <source>
        <dbReference type="Proteomes" id="UP000659654"/>
    </source>
</evidence>
<evidence type="ECO:0000313" key="5">
    <source>
        <dbReference type="Proteomes" id="UP000095284"/>
    </source>
</evidence>
<organism evidence="5 7">
    <name type="scientific">Bursaphelenchus xylophilus</name>
    <name type="common">Pinewood nematode worm</name>
    <name type="synonym">Aphelenchoides xylophilus</name>
    <dbReference type="NCBI Taxonomy" id="6326"/>
    <lineage>
        <taxon>Eukaryota</taxon>
        <taxon>Metazoa</taxon>
        <taxon>Ecdysozoa</taxon>
        <taxon>Nematoda</taxon>
        <taxon>Chromadorea</taxon>
        <taxon>Rhabditida</taxon>
        <taxon>Tylenchina</taxon>
        <taxon>Tylenchomorpha</taxon>
        <taxon>Aphelenchoidea</taxon>
        <taxon>Aphelenchoididae</taxon>
        <taxon>Bursaphelenchus</taxon>
    </lineage>
</organism>
<feature type="transmembrane region" description="Helical" evidence="2">
    <location>
        <begin position="204"/>
        <end position="225"/>
    </location>
</feature>
<reference evidence="4" key="2">
    <citation type="submission" date="2019-07" db="EMBL/GenBank/DDBJ databases">
        <authorList>
            <person name="Zhao M."/>
        </authorList>
    </citation>
    <scope>NUCLEOTIDE SEQUENCE</scope>
    <source>
        <tissue evidence="4">Whole body</tissue>
    </source>
</reference>
<feature type="transmembrane region" description="Helical" evidence="2">
    <location>
        <begin position="144"/>
        <end position="161"/>
    </location>
</feature>
<reference evidence="7" key="1">
    <citation type="submission" date="2016-11" db="UniProtKB">
        <authorList>
            <consortium name="WormBaseParasite"/>
        </authorList>
    </citation>
    <scope>IDENTIFICATION</scope>
</reference>
<feature type="region of interest" description="Disordered" evidence="1">
    <location>
        <begin position="335"/>
        <end position="359"/>
    </location>
</feature>
<keyword evidence="2" id="KW-0812">Transmembrane</keyword>
<keyword evidence="6" id="KW-1185">Reference proteome</keyword>
<dbReference type="Proteomes" id="UP000582659">
    <property type="component" value="Unassembled WGS sequence"/>
</dbReference>
<accession>A0A1I7RJE1</accession>
<feature type="transmembrane region" description="Helical" evidence="2">
    <location>
        <begin position="55"/>
        <end position="74"/>
    </location>
</feature>
<evidence type="ECO:0000313" key="3">
    <source>
        <dbReference type="EMBL" id="CAD5233557.1"/>
    </source>
</evidence>
<dbReference type="Proteomes" id="UP000659654">
    <property type="component" value="Unassembled WGS sequence"/>
</dbReference>
<gene>
    <name evidence="3" type="ORF">BXYJ_LOCUS13648</name>
</gene>
<evidence type="ECO:0000256" key="1">
    <source>
        <dbReference type="SAM" id="MobiDB-lite"/>
    </source>
</evidence>
<feature type="transmembrane region" description="Helical" evidence="2">
    <location>
        <begin position="101"/>
        <end position="124"/>
    </location>
</feature>
<dbReference type="Pfam" id="PF10318">
    <property type="entry name" value="7TM_GPCR_Srh"/>
    <property type="match status" value="1"/>
</dbReference>
<dbReference type="EMBL" id="MN206765">
    <property type="protein sequence ID" value="QIJ32623.1"/>
    <property type="molecule type" value="mRNA"/>
</dbReference>
<name>A0A1I7RJE1_BURXY</name>
<feature type="transmembrane region" description="Helical" evidence="2">
    <location>
        <begin position="246"/>
        <end position="272"/>
    </location>
</feature>
<evidence type="ECO:0000313" key="4">
    <source>
        <dbReference type="EMBL" id="QIJ32623.1"/>
    </source>
</evidence>
<dbReference type="Proteomes" id="UP000095284">
    <property type="component" value="Unplaced"/>
</dbReference>
<dbReference type="EMBL" id="CAJFDI010000006">
    <property type="protein sequence ID" value="CAD5233557.1"/>
    <property type="molecule type" value="Genomic_DNA"/>
</dbReference>
<reference evidence="3" key="3">
    <citation type="submission" date="2020-09" db="EMBL/GenBank/DDBJ databases">
        <authorList>
            <person name="Kikuchi T."/>
        </authorList>
    </citation>
    <scope>NUCLEOTIDE SEQUENCE</scope>
    <source>
        <strain evidence="3">Ka4C1</strain>
    </source>
</reference>
<dbReference type="OrthoDB" id="10521190at2759"/>
<feature type="transmembrane region" description="Helical" evidence="2">
    <location>
        <begin position="20"/>
        <end position="43"/>
    </location>
</feature>